<dbReference type="Proteomes" id="UP000597338">
    <property type="component" value="Unassembled WGS sequence"/>
</dbReference>
<keyword evidence="4" id="KW-1185">Reference proteome</keyword>
<sequence length="252" mass="27976">MRNLIIITSVVFIAIVITSYLYFSNLRKDEPPGQENTEIAGEEITSADRATGYAAPLWTFDLNAEPVSKPIVCIFDDRQRFVLIQDAYHILYAISASGEKLWNAQLPGAIVGNIHQLSDSSLLFTTAERLYRIDTAGDPLPGFSLRLSQKATGRGATPSYENTEDIRIEVQAGNRILSFDHRGRQLQSRSIRADEASDATVGDQEMPDSTDVTLATDCGPLFFYGPLSEKEGNYLLCGKDDGKLYCYRSYAR</sequence>
<dbReference type="SUPFAM" id="SSF50998">
    <property type="entry name" value="Quinoprotein alcohol dehydrogenase-like"/>
    <property type="match status" value="1"/>
</dbReference>
<protein>
    <recommendedName>
        <fullName evidence="5">PQQ-like domain-containing protein</fullName>
    </recommendedName>
</protein>
<accession>A0ABQ1LDC8</accession>
<keyword evidence="2" id="KW-0812">Transmembrane</keyword>
<keyword evidence="2" id="KW-1133">Transmembrane helix</keyword>
<dbReference type="InterPro" id="IPR011047">
    <property type="entry name" value="Quinoprotein_ADH-like_sf"/>
</dbReference>
<reference evidence="4" key="1">
    <citation type="journal article" date="2019" name="Int. J. Syst. Evol. Microbiol.">
        <title>The Global Catalogue of Microorganisms (GCM) 10K type strain sequencing project: providing services to taxonomists for standard genome sequencing and annotation.</title>
        <authorList>
            <consortium name="The Broad Institute Genomics Platform"/>
            <consortium name="The Broad Institute Genome Sequencing Center for Infectious Disease"/>
            <person name="Wu L."/>
            <person name="Ma J."/>
        </authorList>
    </citation>
    <scope>NUCLEOTIDE SEQUENCE [LARGE SCALE GENOMIC DNA]</scope>
    <source>
        <strain evidence="4">CGMCC 1.15342</strain>
    </source>
</reference>
<name>A0ABQ1LDC8_9SPHI</name>
<dbReference type="Gene3D" id="2.130.10.10">
    <property type="entry name" value="YVTN repeat-like/Quinoprotein amine dehydrogenase"/>
    <property type="match status" value="1"/>
</dbReference>
<dbReference type="InterPro" id="IPR015943">
    <property type="entry name" value="WD40/YVTN_repeat-like_dom_sf"/>
</dbReference>
<feature type="region of interest" description="Disordered" evidence="1">
    <location>
        <begin position="189"/>
        <end position="209"/>
    </location>
</feature>
<evidence type="ECO:0000256" key="2">
    <source>
        <dbReference type="SAM" id="Phobius"/>
    </source>
</evidence>
<dbReference type="RefSeq" id="WP_188748248.1">
    <property type="nucleotide sequence ID" value="NZ_BMIK01000002.1"/>
</dbReference>
<proteinExistence type="predicted"/>
<keyword evidence="2" id="KW-0472">Membrane</keyword>
<evidence type="ECO:0000313" key="4">
    <source>
        <dbReference type="Proteomes" id="UP000597338"/>
    </source>
</evidence>
<organism evidence="3 4">
    <name type="scientific">Parapedobacter defluvii</name>
    <dbReference type="NCBI Taxonomy" id="2045106"/>
    <lineage>
        <taxon>Bacteria</taxon>
        <taxon>Pseudomonadati</taxon>
        <taxon>Bacteroidota</taxon>
        <taxon>Sphingobacteriia</taxon>
        <taxon>Sphingobacteriales</taxon>
        <taxon>Sphingobacteriaceae</taxon>
        <taxon>Parapedobacter</taxon>
    </lineage>
</organism>
<feature type="transmembrane region" description="Helical" evidence="2">
    <location>
        <begin position="6"/>
        <end position="23"/>
    </location>
</feature>
<evidence type="ECO:0008006" key="5">
    <source>
        <dbReference type="Google" id="ProtNLM"/>
    </source>
</evidence>
<gene>
    <name evidence="3" type="ORF">GCM10011386_10700</name>
</gene>
<evidence type="ECO:0000313" key="3">
    <source>
        <dbReference type="EMBL" id="GGC20647.1"/>
    </source>
</evidence>
<dbReference type="EMBL" id="BMIK01000002">
    <property type="protein sequence ID" value="GGC20647.1"/>
    <property type="molecule type" value="Genomic_DNA"/>
</dbReference>
<evidence type="ECO:0000256" key="1">
    <source>
        <dbReference type="SAM" id="MobiDB-lite"/>
    </source>
</evidence>
<comment type="caution">
    <text evidence="3">The sequence shown here is derived from an EMBL/GenBank/DDBJ whole genome shotgun (WGS) entry which is preliminary data.</text>
</comment>